<keyword evidence="2" id="KW-1185">Reference proteome</keyword>
<evidence type="ECO:0000313" key="2">
    <source>
        <dbReference type="Proteomes" id="UP000503462"/>
    </source>
</evidence>
<sequence length="252" mass="28269">MAAVVAAKEVAAKSTKLQVLIDTLNYWSRPARIDQHVRKAVEQGQLDDVITCIHQPKRSTISIASQGVLKHTLRGLRTYPQRQKWSETSVNKALERSRTIATLLQAQQQDRKSKPIKADTESPELLGTYLELAAVNAYKHQDGKDVDRKVESAAARLLSGFEREGHWMKVEWQAPEAGQVDVVLEHVPAWHGLSLAQKILGKQMPQPELARNVIATYDTGLRQVIDQVKAKQPKEGSYGFEAVRAYDDCIRD</sequence>
<gene>
    <name evidence="1" type="ORF">AMS68_007102</name>
</gene>
<proteinExistence type="predicted"/>
<protein>
    <submittedName>
        <fullName evidence="1">Uncharacterized protein</fullName>
    </submittedName>
</protein>
<name>A0A6H0Y3T0_9PEZI</name>
<dbReference type="OrthoDB" id="5405126at2759"/>
<dbReference type="Proteomes" id="UP000503462">
    <property type="component" value="Chromosome 5"/>
</dbReference>
<organism evidence="1 2">
    <name type="scientific">Peltaster fructicola</name>
    <dbReference type="NCBI Taxonomy" id="286661"/>
    <lineage>
        <taxon>Eukaryota</taxon>
        <taxon>Fungi</taxon>
        <taxon>Dikarya</taxon>
        <taxon>Ascomycota</taxon>
        <taxon>Pezizomycotina</taxon>
        <taxon>Dothideomycetes</taxon>
        <taxon>Dothideomycetes incertae sedis</taxon>
        <taxon>Peltaster</taxon>
    </lineage>
</organism>
<reference evidence="1 2" key="1">
    <citation type="journal article" date="2016" name="Sci. Rep.">
        <title>Peltaster fructicola genome reveals evolution from an invasive phytopathogen to an ectophytic parasite.</title>
        <authorList>
            <person name="Xu C."/>
            <person name="Chen H."/>
            <person name="Gleason M.L."/>
            <person name="Xu J.R."/>
            <person name="Liu H."/>
            <person name="Zhang R."/>
            <person name="Sun G."/>
        </authorList>
    </citation>
    <scope>NUCLEOTIDE SEQUENCE [LARGE SCALE GENOMIC DNA]</scope>
    <source>
        <strain evidence="1 2">LNHT1506</strain>
    </source>
</reference>
<accession>A0A6H0Y3T0</accession>
<dbReference type="AlphaFoldDB" id="A0A6H0Y3T0"/>
<dbReference type="EMBL" id="CP051143">
    <property type="protein sequence ID" value="QIX01585.1"/>
    <property type="molecule type" value="Genomic_DNA"/>
</dbReference>
<evidence type="ECO:0000313" key="1">
    <source>
        <dbReference type="EMBL" id="QIX01585.1"/>
    </source>
</evidence>